<feature type="domain" description="PPM-type phosphatase" evidence="1">
    <location>
        <begin position="8"/>
        <end position="253"/>
    </location>
</feature>
<comment type="caution">
    <text evidence="2">The sequence shown here is derived from an EMBL/GenBank/DDBJ whole genome shotgun (WGS) entry which is preliminary data.</text>
</comment>
<dbReference type="AlphaFoldDB" id="A0A4R5W4U5"/>
<dbReference type="GO" id="GO:0004722">
    <property type="term" value="F:protein serine/threonine phosphatase activity"/>
    <property type="evidence" value="ECO:0007669"/>
    <property type="project" value="InterPro"/>
</dbReference>
<dbReference type="RefSeq" id="WP_133324311.1">
    <property type="nucleotide sequence ID" value="NZ_SMYL01000001.1"/>
</dbReference>
<dbReference type="Gene3D" id="3.60.40.10">
    <property type="entry name" value="PPM-type phosphatase domain"/>
    <property type="match status" value="1"/>
</dbReference>
<dbReference type="OrthoDB" id="9801841at2"/>
<dbReference type="InterPro" id="IPR036457">
    <property type="entry name" value="PPM-type-like_dom_sf"/>
</dbReference>
<dbReference type="CDD" id="cd00143">
    <property type="entry name" value="PP2Cc"/>
    <property type="match status" value="1"/>
</dbReference>
<accession>A0A4R5W4U5</accession>
<reference evidence="2 3" key="1">
    <citation type="submission" date="2019-03" db="EMBL/GenBank/DDBJ databases">
        <title>Sapientia aquatica gen. nov., sp. nov., isolated from a crater lake.</title>
        <authorList>
            <person name="Felfoldi T."/>
            <person name="Szabo A."/>
            <person name="Toth E."/>
            <person name="Schumann P."/>
            <person name="Keki Z."/>
            <person name="Marialigeti K."/>
            <person name="Mathe I."/>
        </authorList>
    </citation>
    <scope>NUCLEOTIDE SEQUENCE [LARGE SCALE GENOMIC DNA]</scope>
    <source>
        <strain evidence="2 3">SA-152</strain>
    </source>
</reference>
<protein>
    <submittedName>
        <fullName evidence="2">Stp1/IreP family PP2C-type Ser/Thr phosphatase</fullName>
    </submittedName>
</protein>
<dbReference type="InterPro" id="IPR001932">
    <property type="entry name" value="PPM-type_phosphatase-like_dom"/>
</dbReference>
<evidence type="ECO:0000313" key="2">
    <source>
        <dbReference type="EMBL" id="TDK68039.1"/>
    </source>
</evidence>
<dbReference type="Pfam" id="PF13672">
    <property type="entry name" value="PP2C_2"/>
    <property type="match status" value="1"/>
</dbReference>
<gene>
    <name evidence="2" type="ORF">E2I14_00320</name>
</gene>
<dbReference type="PANTHER" id="PTHR47992">
    <property type="entry name" value="PROTEIN PHOSPHATASE"/>
    <property type="match status" value="1"/>
</dbReference>
<dbReference type="SUPFAM" id="SSF81606">
    <property type="entry name" value="PP2C-like"/>
    <property type="match status" value="1"/>
</dbReference>
<proteinExistence type="predicted"/>
<dbReference type="PROSITE" id="PS51746">
    <property type="entry name" value="PPM_2"/>
    <property type="match status" value="1"/>
</dbReference>
<name>A0A4R5W4U5_9BURK</name>
<evidence type="ECO:0000259" key="1">
    <source>
        <dbReference type="PROSITE" id="PS51746"/>
    </source>
</evidence>
<dbReference type="SMART" id="SM00332">
    <property type="entry name" value="PP2Cc"/>
    <property type="match status" value="1"/>
</dbReference>
<dbReference type="Proteomes" id="UP000294829">
    <property type="component" value="Unassembled WGS sequence"/>
</dbReference>
<sequence>MQQNPSIDYAAITDVGLKRAHNEDAISVVPELGLTILADGMGGYNAGEIASMMCINVISNFIHDKLHRLRAYLLPYQVDDLKNMMVDAVELANIAILQAAADDPQYFGMGTTLVSTLSAKDNLIVAHVGDSRAYRLRNGELTQITHDHSVVQEQIDAGLITEESAHTSDIKNLVTRAVGVMDLMEVEVHAHKTEPQDLYLLCSDGLSDMLLPHEIAEILVKPELSLTDMSRELVDLANLHGGRDNISVILFKT</sequence>
<evidence type="ECO:0000313" key="3">
    <source>
        <dbReference type="Proteomes" id="UP000294829"/>
    </source>
</evidence>
<dbReference type="NCBIfam" id="NF033484">
    <property type="entry name" value="Stp1_PP2C_phos"/>
    <property type="match status" value="1"/>
</dbReference>
<keyword evidence="3" id="KW-1185">Reference proteome</keyword>
<dbReference type="SMART" id="SM00331">
    <property type="entry name" value="PP2C_SIG"/>
    <property type="match status" value="1"/>
</dbReference>
<dbReference type="EMBL" id="SMYL01000001">
    <property type="protein sequence ID" value="TDK68039.1"/>
    <property type="molecule type" value="Genomic_DNA"/>
</dbReference>
<organism evidence="2 3">
    <name type="scientific">Sapientia aquatica</name>
    <dbReference type="NCBI Taxonomy" id="1549640"/>
    <lineage>
        <taxon>Bacteria</taxon>
        <taxon>Pseudomonadati</taxon>
        <taxon>Pseudomonadota</taxon>
        <taxon>Betaproteobacteria</taxon>
        <taxon>Burkholderiales</taxon>
        <taxon>Oxalobacteraceae</taxon>
        <taxon>Sapientia</taxon>
    </lineage>
</organism>
<dbReference type="InterPro" id="IPR015655">
    <property type="entry name" value="PP2C"/>
</dbReference>